<dbReference type="Gene3D" id="2.130.10.10">
    <property type="entry name" value="YVTN repeat-like/Quinoprotein amine dehydrogenase"/>
    <property type="match status" value="1"/>
</dbReference>
<name>A0ABT7Z010_9ACTN</name>
<dbReference type="RefSeq" id="WP_290109626.1">
    <property type="nucleotide sequence ID" value="NZ_JAUEPL010000002.1"/>
</dbReference>
<dbReference type="SUPFAM" id="SSF101898">
    <property type="entry name" value="NHL repeat"/>
    <property type="match status" value="1"/>
</dbReference>
<evidence type="ECO:0000313" key="2">
    <source>
        <dbReference type="Proteomes" id="UP001174050"/>
    </source>
</evidence>
<organism evidence="1 2">
    <name type="scientific">Streptomyces ficellus</name>
    <dbReference type="NCBI Taxonomy" id="1977088"/>
    <lineage>
        <taxon>Bacteria</taxon>
        <taxon>Bacillati</taxon>
        <taxon>Actinomycetota</taxon>
        <taxon>Actinomycetes</taxon>
        <taxon>Kitasatosporales</taxon>
        <taxon>Streptomycetaceae</taxon>
        <taxon>Streptomyces</taxon>
    </lineage>
</organism>
<evidence type="ECO:0000313" key="1">
    <source>
        <dbReference type="EMBL" id="MDN3292824.1"/>
    </source>
</evidence>
<proteinExistence type="predicted"/>
<gene>
    <name evidence="1" type="ORF">QWM81_01940</name>
</gene>
<sequence length="314" mass="34511">MLLITQWYPSRLLKLSLDPRTEQVTGLAQFPLGDDTDLPHGLAASTRYPGRIWATLEGAHHLLLLDPAPHSLKAAPRVLRDIPIPDGGKGPHYVGEYGDLLWVSLKGSNQVLAIDHRHPERHWFFDARSQPIFVGRHPASGEFYASQDKASSLLRIPFPSGRTRQIAIPPERGATPVGVIAGLGALWVALLGTERGGTGTFGRIDEHGRITWYRLSSPMARSAGLLHIAFDPPASGRRPGLWLLGSSIISDRVLDLIVRVELDRSHRHIVSEEAVALPTQLSKAHRLLVTRRSVFATEMHTSALAQLAVPQGHR</sequence>
<dbReference type="EMBL" id="JAUEPL010000002">
    <property type="protein sequence ID" value="MDN3292824.1"/>
    <property type="molecule type" value="Genomic_DNA"/>
</dbReference>
<comment type="caution">
    <text evidence="1">The sequence shown here is derived from an EMBL/GenBank/DDBJ whole genome shotgun (WGS) entry which is preliminary data.</text>
</comment>
<keyword evidence="2" id="KW-1185">Reference proteome</keyword>
<dbReference type="InterPro" id="IPR015943">
    <property type="entry name" value="WD40/YVTN_repeat-like_dom_sf"/>
</dbReference>
<reference evidence="1" key="1">
    <citation type="submission" date="2023-06" db="EMBL/GenBank/DDBJ databases">
        <title>WGS-Sequencing of Streptomyces ficellus isolate 21 collected from sand in Gara Djebilet Iron Mine in Algeria.</title>
        <authorList>
            <person name="Zegers G.P."/>
            <person name="Gomez A."/>
            <person name="Gueddou A."/>
            <person name="Zahara A.F."/>
            <person name="Worth M."/>
            <person name="Sevigny J.L."/>
            <person name="Tisa L."/>
        </authorList>
    </citation>
    <scope>NUCLEOTIDE SEQUENCE</scope>
    <source>
        <strain evidence="1">AS11</strain>
    </source>
</reference>
<protein>
    <submittedName>
        <fullName evidence="1">Uncharacterized protein</fullName>
    </submittedName>
</protein>
<accession>A0ABT7Z010</accession>
<dbReference type="Proteomes" id="UP001174050">
    <property type="component" value="Unassembled WGS sequence"/>
</dbReference>